<protein>
    <recommendedName>
        <fullName evidence="4 9">Heme exporter protein C</fullName>
    </recommendedName>
    <alternativeName>
        <fullName evidence="9">Cytochrome c-type biogenesis protein</fullName>
    </alternativeName>
</protein>
<comment type="function">
    <text evidence="1 9">Required for the export of heme to the periplasm for the biogenesis of c-type cytochromes.</text>
</comment>
<evidence type="ECO:0000256" key="6">
    <source>
        <dbReference type="ARBA" id="ARBA00022748"/>
    </source>
</evidence>
<evidence type="ECO:0000256" key="2">
    <source>
        <dbReference type="ARBA" id="ARBA00004141"/>
    </source>
</evidence>
<feature type="transmembrane region" description="Helical" evidence="9">
    <location>
        <begin position="66"/>
        <end position="87"/>
    </location>
</feature>
<proteinExistence type="inferred from homology"/>
<evidence type="ECO:0000313" key="11">
    <source>
        <dbReference type="EMBL" id="MCX5613735.1"/>
    </source>
</evidence>
<comment type="similarity">
    <text evidence="3 9">Belongs to the CcmC/CycZ/HelC family.</text>
</comment>
<feature type="transmembrane region" description="Helical" evidence="9">
    <location>
        <begin position="130"/>
        <end position="149"/>
    </location>
</feature>
<keyword evidence="8 9" id="KW-0472">Membrane</keyword>
<dbReference type="NCBIfam" id="TIGR01191">
    <property type="entry name" value="ccmC"/>
    <property type="match status" value="1"/>
</dbReference>
<evidence type="ECO:0000256" key="5">
    <source>
        <dbReference type="ARBA" id="ARBA00022692"/>
    </source>
</evidence>
<keyword evidence="9" id="KW-0997">Cell inner membrane</keyword>
<evidence type="ECO:0000256" key="1">
    <source>
        <dbReference type="ARBA" id="ARBA00002442"/>
    </source>
</evidence>
<dbReference type="Proteomes" id="UP001165648">
    <property type="component" value="Unassembled WGS sequence"/>
</dbReference>
<feature type="transmembrane region" description="Helical" evidence="9">
    <location>
        <begin position="24"/>
        <end position="46"/>
    </location>
</feature>
<evidence type="ECO:0000256" key="8">
    <source>
        <dbReference type="ARBA" id="ARBA00023136"/>
    </source>
</evidence>
<keyword evidence="9" id="KW-0813">Transport</keyword>
<dbReference type="Pfam" id="PF01578">
    <property type="entry name" value="Cytochrom_C_asm"/>
    <property type="match status" value="1"/>
</dbReference>
<keyword evidence="12" id="KW-1185">Reference proteome</keyword>
<dbReference type="PANTHER" id="PTHR30071">
    <property type="entry name" value="HEME EXPORTER PROTEIN C"/>
    <property type="match status" value="1"/>
</dbReference>
<feature type="transmembrane region" description="Helical" evidence="9">
    <location>
        <begin position="161"/>
        <end position="184"/>
    </location>
</feature>
<name>A0ABT3W3V6_9PROT</name>
<gene>
    <name evidence="9 11" type="primary">ccmC</name>
    <name evidence="11" type="ORF">NQF64_00520</name>
</gene>
<sequence length="246" mass="27146">MRISSSLTRWTTSPTACLTLIRRLTLPCLCVGLSMLAVGMIWGLFFAPADWQQGETVRIMFLHVPMAWLASLDYALLALCGFLYLVWRNPLIGLIAVEAGPLGAMAAALCLITGSLWGKPSWGTWWVWDARLTSVLILFCLYLGHILTIRAFDDPLRGQRAAALLALAGAVDLPIIKFSVQWWNSLHQPASITLTKAPTMAMSFFYPLIVCTIGFTLTGFALLLLRLHAALLERRAQALAMQDPTL</sequence>
<comment type="caution">
    <text evidence="11">The sequence shown here is derived from an EMBL/GenBank/DDBJ whole genome shotgun (WGS) entry which is preliminary data.</text>
</comment>
<dbReference type="RefSeq" id="WP_266106137.1">
    <property type="nucleotide sequence ID" value="NZ_JANIDW010000001.1"/>
</dbReference>
<dbReference type="InterPro" id="IPR003557">
    <property type="entry name" value="Cyt_c_biogenesis_CcmC"/>
</dbReference>
<comment type="subcellular location">
    <subcellularLocation>
        <location evidence="9">Cell inner membrane</location>
    </subcellularLocation>
    <subcellularLocation>
        <location evidence="2">Membrane</location>
        <topology evidence="2">Multi-pass membrane protein</topology>
    </subcellularLocation>
</comment>
<keyword evidence="6 9" id="KW-0201">Cytochrome c-type biogenesis</keyword>
<dbReference type="EMBL" id="JANIDW010000001">
    <property type="protein sequence ID" value="MCX5613735.1"/>
    <property type="molecule type" value="Genomic_DNA"/>
</dbReference>
<organism evidence="11 12">
    <name type="scientific">Bombella saccharophila</name>
    <dbReference type="NCBI Taxonomy" id="2967338"/>
    <lineage>
        <taxon>Bacteria</taxon>
        <taxon>Pseudomonadati</taxon>
        <taxon>Pseudomonadota</taxon>
        <taxon>Alphaproteobacteria</taxon>
        <taxon>Acetobacterales</taxon>
        <taxon>Acetobacteraceae</taxon>
        <taxon>Bombella</taxon>
    </lineage>
</organism>
<keyword evidence="9" id="KW-1003">Cell membrane</keyword>
<feature type="transmembrane region" description="Helical" evidence="9">
    <location>
        <begin position="204"/>
        <end position="225"/>
    </location>
</feature>
<evidence type="ECO:0000313" key="12">
    <source>
        <dbReference type="Proteomes" id="UP001165648"/>
    </source>
</evidence>
<feature type="transmembrane region" description="Helical" evidence="9">
    <location>
        <begin position="99"/>
        <end position="118"/>
    </location>
</feature>
<evidence type="ECO:0000256" key="4">
    <source>
        <dbReference type="ARBA" id="ARBA00016463"/>
    </source>
</evidence>
<dbReference type="InterPro" id="IPR002541">
    <property type="entry name" value="Cyt_c_assembly"/>
</dbReference>
<dbReference type="PRINTS" id="PR01386">
    <property type="entry name" value="CCMCBIOGNSIS"/>
</dbReference>
<dbReference type="InterPro" id="IPR045062">
    <property type="entry name" value="Cyt_c_biogenesis_CcsA/CcmC"/>
</dbReference>
<evidence type="ECO:0000256" key="7">
    <source>
        <dbReference type="ARBA" id="ARBA00022989"/>
    </source>
</evidence>
<accession>A0ABT3W3V6</accession>
<evidence type="ECO:0000256" key="3">
    <source>
        <dbReference type="ARBA" id="ARBA00005840"/>
    </source>
</evidence>
<keyword evidence="5 9" id="KW-0812">Transmembrane</keyword>
<evidence type="ECO:0000256" key="9">
    <source>
        <dbReference type="RuleBase" id="RU364092"/>
    </source>
</evidence>
<evidence type="ECO:0000259" key="10">
    <source>
        <dbReference type="Pfam" id="PF01578"/>
    </source>
</evidence>
<feature type="domain" description="Cytochrome c assembly protein" evidence="10">
    <location>
        <begin position="33"/>
        <end position="187"/>
    </location>
</feature>
<keyword evidence="7 9" id="KW-1133">Transmembrane helix</keyword>
<reference evidence="11 12" key="1">
    <citation type="submission" date="2022-07" db="EMBL/GenBank/DDBJ databases">
        <title>Bombella genomes.</title>
        <authorList>
            <person name="Harer L."/>
            <person name="Styblova S."/>
            <person name="Ehrmann M."/>
        </authorList>
    </citation>
    <scope>NUCLEOTIDE SEQUENCE [LARGE SCALE GENOMIC DNA]</scope>
    <source>
        <strain evidence="11 12">TMW 2.2558</strain>
    </source>
</reference>
<dbReference type="PANTHER" id="PTHR30071:SF1">
    <property type="entry name" value="CYTOCHROME B_B6 PROTEIN-RELATED"/>
    <property type="match status" value="1"/>
</dbReference>